<feature type="repeat" description="ANK" evidence="2">
    <location>
        <begin position="535"/>
        <end position="567"/>
    </location>
</feature>
<dbReference type="SMART" id="SM00248">
    <property type="entry name" value="ANK"/>
    <property type="match status" value="9"/>
</dbReference>
<proteinExistence type="predicted"/>
<name>I4B910_TURPD</name>
<dbReference type="Pfam" id="PF12796">
    <property type="entry name" value="Ank_2"/>
    <property type="match status" value="2"/>
</dbReference>
<evidence type="ECO:0000256" key="3">
    <source>
        <dbReference type="SAM" id="SignalP"/>
    </source>
</evidence>
<dbReference type="PANTHER" id="PTHR24161:SF85">
    <property type="entry name" value="PALMITOYLTRANSFERASE HIP14"/>
    <property type="match status" value="1"/>
</dbReference>
<dbReference type="KEGG" id="tpx:Turpa_3128"/>
<dbReference type="PANTHER" id="PTHR24161">
    <property type="entry name" value="ANK_REP_REGION DOMAIN-CONTAINING PROTEIN-RELATED"/>
    <property type="match status" value="1"/>
</dbReference>
<feature type="repeat" description="ANK" evidence="2">
    <location>
        <begin position="373"/>
        <end position="405"/>
    </location>
</feature>
<dbReference type="EMBL" id="CP002959">
    <property type="protein sequence ID" value="AFM13767.1"/>
    <property type="molecule type" value="Genomic_DNA"/>
</dbReference>
<dbReference type="InterPro" id="IPR036770">
    <property type="entry name" value="Ankyrin_rpt-contain_sf"/>
</dbReference>
<evidence type="ECO:0000256" key="1">
    <source>
        <dbReference type="ARBA" id="ARBA00022737"/>
    </source>
</evidence>
<evidence type="ECO:0000256" key="2">
    <source>
        <dbReference type="PROSITE-ProRule" id="PRU00023"/>
    </source>
</evidence>
<dbReference type="PROSITE" id="PS50297">
    <property type="entry name" value="ANK_REP_REGION"/>
    <property type="match status" value="7"/>
</dbReference>
<dbReference type="HOGENOM" id="CLU_437382_0_0_12"/>
<sequence length="625" mass="67895">MRILLLTIAIPLLNLAALTYKTRSGEADLDFQFDVPPGWESYTGLRKASRYASFHTRDNDGHASIEVYSYRADNANLDHLLLQQRARLSVAFDKVYLQSASPAFSREQVRRQVWTAYRGKTQYKLVTSFIKTEDRVLKIFCIATAKSYRRFESAFENSLLSFGFADGKIGADAERAESTRAEAISVPTAKPTQKPQVLAAQPAKKSLPPNPAATKHLLTAVKGRDLPGVRRAVEQKADVNIIDADGNSPLTYAVEQHDEQLIQFLREHGALDAAAGRRMLIAIAENNQPRFYGALDESPNPNFADKNGNTPLIVAAAYGNAEITQILLDMKVDVNAVDRDGYSALFYAVQEGHMRVLEKLVGAGAEVNLKSRFGFTPLHVAALRGQQKAVERLIRSGANVNAIASGGGTAAYWAALGKHDEIVALLTRAGAADPVFNRELAEAALTNDVVRAEKALRSPSVNIDMADFEGHSALFYALNANATAVAKLLIESGSRADQRSREGYTPLMVAAAQGDAALVQLLLKDRKTLDARDRLGRTALMLAAWKGHTAVVERLLAAKADLNAQDKDGWSPLMFAAFAGQSETARLLINARAKTRLKNSSMMTAADIASQQGALPIAQAIQAAR</sequence>
<dbReference type="RefSeq" id="WP_014804267.1">
    <property type="nucleotide sequence ID" value="NC_018020.1"/>
</dbReference>
<feature type="chain" id="PRO_5003686838" evidence="3">
    <location>
        <begin position="17"/>
        <end position="625"/>
    </location>
</feature>
<feature type="repeat" description="ANK" evidence="2">
    <location>
        <begin position="307"/>
        <end position="339"/>
    </location>
</feature>
<feature type="repeat" description="ANK" evidence="2">
    <location>
        <begin position="340"/>
        <end position="372"/>
    </location>
</feature>
<dbReference type="Pfam" id="PF00023">
    <property type="entry name" value="Ank"/>
    <property type="match status" value="2"/>
</dbReference>
<dbReference type="Gene3D" id="1.25.40.20">
    <property type="entry name" value="Ankyrin repeat-containing domain"/>
    <property type="match status" value="5"/>
</dbReference>
<dbReference type="Proteomes" id="UP000006048">
    <property type="component" value="Chromosome"/>
</dbReference>
<dbReference type="PROSITE" id="PS50088">
    <property type="entry name" value="ANK_REPEAT"/>
    <property type="match status" value="8"/>
</dbReference>
<feature type="repeat" description="ANK" evidence="2">
    <location>
        <begin position="568"/>
        <end position="600"/>
    </location>
</feature>
<dbReference type="Pfam" id="PF13637">
    <property type="entry name" value="Ank_4"/>
    <property type="match status" value="1"/>
</dbReference>
<evidence type="ECO:0000313" key="4">
    <source>
        <dbReference type="EMBL" id="AFM13767.1"/>
    </source>
</evidence>
<keyword evidence="1" id="KW-0677">Repeat</keyword>
<reference evidence="4 5" key="1">
    <citation type="submission" date="2012-06" db="EMBL/GenBank/DDBJ databases">
        <title>The complete chromosome of genome of Turneriella parva DSM 21527.</title>
        <authorList>
            <consortium name="US DOE Joint Genome Institute (JGI-PGF)"/>
            <person name="Lucas S."/>
            <person name="Han J."/>
            <person name="Lapidus A."/>
            <person name="Bruce D."/>
            <person name="Goodwin L."/>
            <person name="Pitluck S."/>
            <person name="Peters L."/>
            <person name="Kyrpides N."/>
            <person name="Mavromatis K."/>
            <person name="Ivanova N."/>
            <person name="Mikhailova N."/>
            <person name="Chertkov O."/>
            <person name="Detter J.C."/>
            <person name="Tapia R."/>
            <person name="Han C."/>
            <person name="Land M."/>
            <person name="Hauser L."/>
            <person name="Markowitz V."/>
            <person name="Cheng J.-F."/>
            <person name="Hugenholtz P."/>
            <person name="Woyke T."/>
            <person name="Wu D."/>
            <person name="Gronow S."/>
            <person name="Wellnitz S."/>
            <person name="Brambilla E."/>
            <person name="Klenk H.-P."/>
            <person name="Eisen J.A."/>
        </authorList>
    </citation>
    <scope>NUCLEOTIDE SEQUENCE [LARGE SCALE GENOMIC DNA]</scope>
    <source>
        <strain evidence="5">ATCC BAA-1111 / DSM 21527 / NCTC 11395 / H</strain>
    </source>
</reference>
<organism evidence="4 5">
    <name type="scientific">Turneriella parva (strain ATCC BAA-1111 / DSM 21527 / NCTC 11395 / H)</name>
    <name type="common">Leptospira parva</name>
    <dbReference type="NCBI Taxonomy" id="869212"/>
    <lineage>
        <taxon>Bacteria</taxon>
        <taxon>Pseudomonadati</taxon>
        <taxon>Spirochaetota</taxon>
        <taxon>Spirochaetia</taxon>
        <taxon>Leptospirales</taxon>
        <taxon>Leptospiraceae</taxon>
        <taxon>Turneriella</taxon>
    </lineage>
</organism>
<gene>
    <name evidence="4" type="ordered locus">Turpa_3128</name>
</gene>
<dbReference type="InterPro" id="IPR002110">
    <property type="entry name" value="Ankyrin_rpt"/>
</dbReference>
<dbReference type="SUPFAM" id="SSF48403">
    <property type="entry name" value="Ankyrin repeat"/>
    <property type="match status" value="3"/>
</dbReference>
<protein>
    <submittedName>
        <fullName evidence="4">Ankyrin</fullName>
    </submittedName>
</protein>
<keyword evidence="2" id="KW-0040">ANK repeat</keyword>
<evidence type="ECO:0000313" key="5">
    <source>
        <dbReference type="Proteomes" id="UP000006048"/>
    </source>
</evidence>
<feature type="repeat" description="ANK" evidence="2">
    <location>
        <begin position="245"/>
        <end position="270"/>
    </location>
</feature>
<dbReference type="AlphaFoldDB" id="I4B910"/>
<feature type="repeat" description="ANK" evidence="2">
    <location>
        <begin position="502"/>
        <end position="534"/>
    </location>
</feature>
<feature type="signal peptide" evidence="3">
    <location>
        <begin position="1"/>
        <end position="16"/>
    </location>
</feature>
<keyword evidence="3" id="KW-0732">Signal</keyword>
<dbReference type="OrthoDB" id="341379at2"/>
<feature type="repeat" description="ANK" evidence="2">
    <location>
        <begin position="469"/>
        <end position="501"/>
    </location>
</feature>
<dbReference type="STRING" id="869212.Turpa_3128"/>
<dbReference type="PRINTS" id="PR01415">
    <property type="entry name" value="ANKYRIN"/>
</dbReference>
<accession>I4B910</accession>
<keyword evidence="5" id="KW-1185">Reference proteome</keyword>